<dbReference type="AlphaFoldDB" id="D9SN66"/>
<protein>
    <submittedName>
        <fullName evidence="1">Uncharacterized protein</fullName>
    </submittedName>
</protein>
<dbReference type="Proteomes" id="UP000002730">
    <property type="component" value="Chromosome"/>
</dbReference>
<evidence type="ECO:0000313" key="1">
    <source>
        <dbReference type="EMBL" id="ADL51932.1"/>
    </source>
</evidence>
<evidence type="ECO:0000313" key="2">
    <source>
        <dbReference type="Proteomes" id="UP000002730"/>
    </source>
</evidence>
<dbReference type="HOGENOM" id="CLU_1822010_0_0_9"/>
<keyword evidence="2" id="KW-1185">Reference proteome</keyword>
<sequence>MNNCSFNLNNCNEETEETLGYVVSSNNKSFIHVGKSSKYDGCFEKGLLVPGAPLIVNKKEYVPDTIPGIETITLECNNDPVTKYSIIVKGANPYEKKGIKLLFTDCNDEVYILRIYSRINKEHIFNYQSSAGYIKKISWYS</sequence>
<dbReference type="KEGG" id="ccb:Clocel_2191"/>
<accession>D9SN66</accession>
<name>D9SN66_CLOC7</name>
<gene>
    <name evidence="1" type="ordered locus">Clocel_2191</name>
</gene>
<proteinExistence type="predicted"/>
<dbReference type="RefSeq" id="WP_010076846.1">
    <property type="nucleotide sequence ID" value="NC_014393.1"/>
</dbReference>
<reference evidence="1 2" key="1">
    <citation type="submission" date="2010-08" db="EMBL/GenBank/DDBJ databases">
        <title>Complete sequence of Clostridium cellulovorans 743B.</title>
        <authorList>
            <consortium name="US DOE Joint Genome Institute"/>
            <person name="Lucas S."/>
            <person name="Copeland A."/>
            <person name="Lapidus A."/>
            <person name="Cheng J.-F."/>
            <person name="Bruce D."/>
            <person name="Goodwin L."/>
            <person name="Pitluck S."/>
            <person name="Chertkov O."/>
            <person name="Detter J.C."/>
            <person name="Han C."/>
            <person name="Tapia R."/>
            <person name="Land M."/>
            <person name="Hauser L."/>
            <person name="Chang Y.-J."/>
            <person name="Jeffries C."/>
            <person name="Kyrpides N."/>
            <person name="Ivanova N."/>
            <person name="Mikhailova N."/>
            <person name="Hemme C.L."/>
            <person name="Woyke T."/>
        </authorList>
    </citation>
    <scope>NUCLEOTIDE SEQUENCE [LARGE SCALE GENOMIC DNA]</scope>
    <source>
        <strain evidence="2">ATCC 35296 / DSM 3052 / OCM 3 / 743B</strain>
    </source>
</reference>
<dbReference type="EMBL" id="CP002160">
    <property type="protein sequence ID" value="ADL51932.1"/>
    <property type="molecule type" value="Genomic_DNA"/>
</dbReference>
<organism evidence="1 2">
    <name type="scientific">Clostridium cellulovorans (strain ATCC 35296 / DSM 3052 / OCM 3 / 743B)</name>
    <dbReference type="NCBI Taxonomy" id="573061"/>
    <lineage>
        <taxon>Bacteria</taxon>
        <taxon>Bacillati</taxon>
        <taxon>Bacillota</taxon>
        <taxon>Clostridia</taxon>
        <taxon>Eubacteriales</taxon>
        <taxon>Clostridiaceae</taxon>
        <taxon>Clostridium</taxon>
    </lineage>
</organism>